<reference evidence="3 5" key="3">
    <citation type="submission" date="2019-06" db="EMBL/GenBank/DDBJ databases">
        <title>Whole genome shotgun sequence of Corynebacterium variabile NBRC 15286.</title>
        <authorList>
            <person name="Hosoyama A."/>
            <person name="Uohara A."/>
            <person name="Ohji S."/>
            <person name="Ichikawa N."/>
        </authorList>
    </citation>
    <scope>NUCLEOTIDE SEQUENCE [LARGE SCALE GENOMIC DNA]</scope>
    <source>
        <strain evidence="3 5">NBRC 15286</strain>
    </source>
</reference>
<dbReference type="PANTHER" id="PTHR30543:SF21">
    <property type="entry name" value="NAD(P)H-DEPENDENT FMN REDUCTASE LOT6"/>
    <property type="match status" value="1"/>
</dbReference>
<dbReference type="RefSeq" id="WP_073883769.1">
    <property type="nucleotide sequence ID" value="NZ_BJNT01000012.1"/>
</dbReference>
<dbReference type="Gene3D" id="3.40.50.360">
    <property type="match status" value="1"/>
</dbReference>
<organism evidence="2 4">
    <name type="scientific">Corynebacterium variabile</name>
    <dbReference type="NCBI Taxonomy" id="1727"/>
    <lineage>
        <taxon>Bacteria</taxon>
        <taxon>Bacillati</taxon>
        <taxon>Actinomycetota</taxon>
        <taxon>Actinomycetes</taxon>
        <taxon>Mycobacteriales</taxon>
        <taxon>Corynebacteriaceae</taxon>
        <taxon>Corynebacterium</taxon>
    </lineage>
</organism>
<dbReference type="OrthoDB" id="9812295at2"/>
<evidence type="ECO:0000313" key="4">
    <source>
        <dbReference type="Proteomes" id="UP000182498"/>
    </source>
</evidence>
<dbReference type="Pfam" id="PF03358">
    <property type="entry name" value="FMN_red"/>
    <property type="match status" value="1"/>
</dbReference>
<evidence type="ECO:0000313" key="2">
    <source>
        <dbReference type="EMBL" id="CUU65672.1"/>
    </source>
</evidence>
<dbReference type="GeneID" id="82887807"/>
<dbReference type="Proteomes" id="UP000319986">
    <property type="component" value="Unassembled WGS sequence"/>
</dbReference>
<reference evidence="2" key="2">
    <citation type="submission" date="2015-11" db="EMBL/GenBank/DDBJ databases">
        <authorList>
            <person name="Zhang Y."/>
            <person name="Guo Z."/>
        </authorList>
    </citation>
    <scope>NUCLEOTIDE SEQUENCE [LARGE SCALE GENOMIC DNA]</scope>
    <source>
        <strain evidence="2">Mu292</strain>
    </source>
</reference>
<dbReference type="PANTHER" id="PTHR30543">
    <property type="entry name" value="CHROMATE REDUCTASE"/>
    <property type="match status" value="1"/>
</dbReference>
<dbReference type="GO" id="GO:0010181">
    <property type="term" value="F:FMN binding"/>
    <property type="evidence" value="ECO:0007669"/>
    <property type="project" value="TreeGrafter"/>
</dbReference>
<dbReference type="InterPro" id="IPR029039">
    <property type="entry name" value="Flavoprotein-like_sf"/>
</dbReference>
<dbReference type="EMBL" id="FAUH01000005">
    <property type="protein sequence ID" value="CUU65672.1"/>
    <property type="molecule type" value="Genomic_DNA"/>
</dbReference>
<dbReference type="InterPro" id="IPR005025">
    <property type="entry name" value="FMN_Rdtase-like_dom"/>
</dbReference>
<evidence type="ECO:0000259" key="1">
    <source>
        <dbReference type="Pfam" id="PF03358"/>
    </source>
</evidence>
<dbReference type="SUPFAM" id="SSF52218">
    <property type="entry name" value="Flavoproteins"/>
    <property type="match status" value="1"/>
</dbReference>
<proteinExistence type="predicted"/>
<evidence type="ECO:0000313" key="3">
    <source>
        <dbReference type="EMBL" id="GEC86364.1"/>
    </source>
</evidence>
<dbReference type="GO" id="GO:0005829">
    <property type="term" value="C:cytosol"/>
    <property type="evidence" value="ECO:0007669"/>
    <property type="project" value="TreeGrafter"/>
</dbReference>
<feature type="domain" description="NADPH-dependent FMN reductase-like" evidence="1">
    <location>
        <begin position="5"/>
        <end position="146"/>
    </location>
</feature>
<accession>A0A0X2NJJ7</accession>
<evidence type="ECO:0000313" key="5">
    <source>
        <dbReference type="Proteomes" id="UP000319986"/>
    </source>
</evidence>
<gene>
    <name evidence="3" type="ORF">CVA01_16780</name>
    <name evidence="2" type="ORF">CVAR292_01004</name>
</gene>
<protein>
    <submittedName>
        <fullName evidence="2">Predicted flavoprotein</fullName>
    </submittedName>
</protein>
<sequence length="182" mass="19337">MTSTPRIGILAGTVREGRNSIKIADWAQQTLAAAGIDATFEVIDLAAQELGKFTSATPPRMHQGAYEEPELAAWSEKIAGFDGFIFATGEYNGSVPGVMKNAVDSLFVEWTEKPVGFIGWGSTGASSALEHWHTVITFLGMKLTGEDLKLPFAEVFPDFQFTPGDAQNAAVVELGKAVAAAA</sequence>
<keyword evidence="4" id="KW-1185">Reference proteome</keyword>
<dbReference type="GO" id="GO:0016491">
    <property type="term" value="F:oxidoreductase activity"/>
    <property type="evidence" value="ECO:0007669"/>
    <property type="project" value="InterPro"/>
</dbReference>
<dbReference type="Proteomes" id="UP000182498">
    <property type="component" value="Unassembled WGS sequence"/>
</dbReference>
<reference evidence="4" key="1">
    <citation type="submission" date="2015-11" db="EMBL/GenBank/DDBJ databases">
        <authorList>
            <person name="Dugat-Bony E."/>
        </authorList>
    </citation>
    <scope>NUCLEOTIDE SEQUENCE [LARGE SCALE GENOMIC DNA]</scope>
    <source>
        <strain evidence="4">Mu292</strain>
    </source>
</reference>
<dbReference type="EMBL" id="BJNT01000012">
    <property type="protein sequence ID" value="GEC86364.1"/>
    <property type="molecule type" value="Genomic_DNA"/>
</dbReference>
<dbReference type="InterPro" id="IPR050712">
    <property type="entry name" value="NAD(P)H-dep_reductase"/>
</dbReference>
<name>A0A0X2NJJ7_9CORY</name>
<dbReference type="AlphaFoldDB" id="A0A0X2NJJ7"/>